<reference evidence="2" key="2">
    <citation type="journal article" date="2021" name="Genome Biol. Evol.">
        <title>Developing a high-quality reference genome for a parasitic bivalve with doubly uniparental inheritance (Bivalvia: Unionida).</title>
        <authorList>
            <person name="Smith C.H."/>
        </authorList>
    </citation>
    <scope>NUCLEOTIDE SEQUENCE</scope>
    <source>
        <strain evidence="2">CHS0354</strain>
        <tissue evidence="2">Mantle</tissue>
    </source>
</reference>
<dbReference type="AlphaFoldDB" id="A0AAE0RYB5"/>
<keyword evidence="3" id="KW-1185">Reference proteome</keyword>
<organism evidence="2 3">
    <name type="scientific">Potamilus streckersoni</name>
    <dbReference type="NCBI Taxonomy" id="2493646"/>
    <lineage>
        <taxon>Eukaryota</taxon>
        <taxon>Metazoa</taxon>
        <taxon>Spiralia</taxon>
        <taxon>Lophotrochozoa</taxon>
        <taxon>Mollusca</taxon>
        <taxon>Bivalvia</taxon>
        <taxon>Autobranchia</taxon>
        <taxon>Heteroconchia</taxon>
        <taxon>Palaeoheterodonta</taxon>
        <taxon>Unionida</taxon>
        <taxon>Unionoidea</taxon>
        <taxon>Unionidae</taxon>
        <taxon>Ambleminae</taxon>
        <taxon>Lampsilini</taxon>
        <taxon>Potamilus</taxon>
    </lineage>
</organism>
<sequence length="244" mass="28901">MVLKNYQSIGDSQRDIRPAQIHKQSHECHQEIIDYNSNQSSIQSDHRGVTFIGGATFEERRRVFCSSLPKQWNTRISTAHYLNKGTKGAHKEKKKSLNLAKQEIKRKPMDYNNIEEKEFTRAFSRNTNEEIYSCYDAGRGKELRDTGSAVTPVLTGVLSPFPRPVEFCLWEIPYCVKMEISNLKCCKDIINEMIRIEKDEKEEIDDKRRMKEWNEKIEKEEENLKKEKRKRKKKKENRKKENKK</sequence>
<feature type="compositionally biased region" description="Basic and acidic residues" evidence="1">
    <location>
        <begin position="205"/>
        <end position="225"/>
    </location>
</feature>
<dbReference type="EMBL" id="JAEAOA010001509">
    <property type="protein sequence ID" value="KAK3581844.1"/>
    <property type="molecule type" value="Genomic_DNA"/>
</dbReference>
<evidence type="ECO:0000256" key="1">
    <source>
        <dbReference type="SAM" id="MobiDB-lite"/>
    </source>
</evidence>
<reference evidence="2" key="3">
    <citation type="submission" date="2023-05" db="EMBL/GenBank/DDBJ databases">
        <authorList>
            <person name="Smith C.H."/>
        </authorList>
    </citation>
    <scope>NUCLEOTIDE SEQUENCE</scope>
    <source>
        <strain evidence="2">CHS0354</strain>
        <tissue evidence="2">Mantle</tissue>
    </source>
</reference>
<comment type="caution">
    <text evidence="2">The sequence shown here is derived from an EMBL/GenBank/DDBJ whole genome shotgun (WGS) entry which is preliminary data.</text>
</comment>
<accession>A0AAE0RYB5</accession>
<dbReference type="Proteomes" id="UP001195483">
    <property type="component" value="Unassembled WGS sequence"/>
</dbReference>
<evidence type="ECO:0000313" key="2">
    <source>
        <dbReference type="EMBL" id="KAK3581844.1"/>
    </source>
</evidence>
<evidence type="ECO:0000313" key="3">
    <source>
        <dbReference type="Proteomes" id="UP001195483"/>
    </source>
</evidence>
<reference evidence="2" key="1">
    <citation type="journal article" date="2021" name="Genome Biol. Evol.">
        <title>A High-Quality Reference Genome for a Parasitic Bivalve with Doubly Uniparental Inheritance (Bivalvia: Unionida).</title>
        <authorList>
            <person name="Smith C.H."/>
        </authorList>
    </citation>
    <scope>NUCLEOTIDE SEQUENCE</scope>
    <source>
        <strain evidence="2">CHS0354</strain>
    </source>
</reference>
<protein>
    <submittedName>
        <fullName evidence="2">Uncharacterized protein</fullName>
    </submittedName>
</protein>
<gene>
    <name evidence="2" type="ORF">CHS0354_025298</name>
</gene>
<feature type="region of interest" description="Disordered" evidence="1">
    <location>
        <begin position="205"/>
        <end position="244"/>
    </location>
</feature>
<feature type="compositionally biased region" description="Basic residues" evidence="1">
    <location>
        <begin position="226"/>
        <end position="244"/>
    </location>
</feature>
<name>A0AAE0RYB5_9BIVA</name>
<proteinExistence type="predicted"/>